<dbReference type="PANTHER" id="PTHR36796">
    <property type="entry name" value="PROTEIN KINASE SUPERFAMILY PROTEIN"/>
    <property type="match status" value="1"/>
</dbReference>
<name>A0ABP0WIL5_9BRYO</name>
<proteinExistence type="predicted"/>
<evidence type="ECO:0000313" key="1">
    <source>
        <dbReference type="EMBL" id="CAK9266718.1"/>
    </source>
</evidence>
<dbReference type="Proteomes" id="UP001497444">
    <property type="component" value="Chromosome 19"/>
</dbReference>
<gene>
    <name evidence="1" type="ORF">CSSPJE1EN1_LOCUS12196</name>
</gene>
<keyword evidence="2" id="KW-1185">Reference proteome</keyword>
<reference evidence="1" key="1">
    <citation type="submission" date="2024-02" db="EMBL/GenBank/DDBJ databases">
        <authorList>
            <consortium name="ELIXIR-Norway"/>
            <consortium name="Elixir Norway"/>
        </authorList>
    </citation>
    <scope>NUCLEOTIDE SEQUENCE</scope>
</reference>
<dbReference type="EMBL" id="OZ020114">
    <property type="protein sequence ID" value="CAK9266718.1"/>
    <property type="molecule type" value="Genomic_DNA"/>
</dbReference>
<dbReference type="PANTHER" id="PTHR36796:SF1">
    <property type="entry name" value="PROTEIN KINASE SUPERFAMILY PROTEIN"/>
    <property type="match status" value="1"/>
</dbReference>
<protein>
    <recommendedName>
        <fullName evidence="3">Protein kinase domain-containing protein</fullName>
    </recommendedName>
</protein>
<organism evidence="1 2">
    <name type="scientific">Sphagnum jensenii</name>
    <dbReference type="NCBI Taxonomy" id="128206"/>
    <lineage>
        <taxon>Eukaryota</taxon>
        <taxon>Viridiplantae</taxon>
        <taxon>Streptophyta</taxon>
        <taxon>Embryophyta</taxon>
        <taxon>Bryophyta</taxon>
        <taxon>Sphagnophytina</taxon>
        <taxon>Sphagnopsida</taxon>
        <taxon>Sphagnales</taxon>
        <taxon>Sphagnaceae</taxon>
        <taxon>Sphagnum</taxon>
    </lineage>
</organism>
<evidence type="ECO:0008006" key="3">
    <source>
        <dbReference type="Google" id="ProtNLM"/>
    </source>
</evidence>
<accession>A0ABP0WIL5</accession>
<evidence type="ECO:0000313" key="2">
    <source>
        <dbReference type="Proteomes" id="UP001497444"/>
    </source>
</evidence>
<sequence>MTTRGTDADVMAANELRSHVILQWLVFRDDGRIAAADYAKEAAQATAEGRAVGEWEFWDHFDKSRPIQRRRHFITKLLRGTFKGLAFMHARGLLHQSLGPASVVINTKEERGVGYLMPRLRDLAFSTDVRAAMAGAGTAMERKAFGIVDDM</sequence>